<evidence type="ECO:0000313" key="3">
    <source>
        <dbReference type="Proteomes" id="UP000267804"/>
    </source>
</evidence>
<dbReference type="AlphaFoldDB" id="A0A386WXG8"/>
<dbReference type="KEGG" id="mtua:CSH63_27325"/>
<evidence type="ECO:0000313" key="1">
    <source>
        <dbReference type="EMBL" id="AYF31084.1"/>
    </source>
</evidence>
<reference evidence="1 3" key="1">
    <citation type="submission" date="2017-10" db="EMBL/GenBank/DDBJ databases">
        <title>Integration of genomic and chemical information greatly accelerates assignment of the full stereostructure of myelolactone, a potent inhibitor of myeloma from a marine-derived Micromonospora.</title>
        <authorList>
            <person name="Kim M.C."/>
            <person name="Machado H."/>
            <person name="Jensen P.R."/>
            <person name="Fenical W."/>
        </authorList>
    </citation>
    <scope>NUCLEOTIDE SEQUENCE [LARGE SCALE GENOMIC DNA]</scope>
    <source>
        <strain evidence="1 3">CNY-010</strain>
    </source>
</reference>
<dbReference type="EMBL" id="CP024087">
    <property type="protein sequence ID" value="AYF31084.1"/>
    <property type="molecule type" value="Genomic_DNA"/>
</dbReference>
<sequence>MPPHRHDPLPGEPADVLERQVCSGPEGCGLLGKPGDVHHPVDGEPLSVARVRARSGRARPSAYLQEAARDRDAAILGERDADD</sequence>
<dbReference type="KEGG" id="mtua:CSH63_33010"/>
<proteinExistence type="predicted"/>
<accession>A0A386WXG8</accession>
<dbReference type="Proteomes" id="UP000267804">
    <property type="component" value="Chromosome"/>
</dbReference>
<name>A0A386WXG8_9ACTN</name>
<organism evidence="1 3">
    <name type="scientific">Micromonospora tulbaghiae</name>
    <dbReference type="NCBI Taxonomy" id="479978"/>
    <lineage>
        <taxon>Bacteria</taxon>
        <taxon>Bacillati</taxon>
        <taxon>Actinomycetota</taxon>
        <taxon>Actinomycetes</taxon>
        <taxon>Micromonosporales</taxon>
        <taxon>Micromonosporaceae</taxon>
        <taxon>Micromonospora</taxon>
    </lineage>
</organism>
<dbReference type="EMBL" id="CP024087">
    <property type="protein sequence ID" value="AYF32176.1"/>
    <property type="molecule type" value="Genomic_DNA"/>
</dbReference>
<evidence type="ECO:0000313" key="2">
    <source>
        <dbReference type="EMBL" id="AYF32176.1"/>
    </source>
</evidence>
<gene>
    <name evidence="1" type="ORF">CSH63_27325</name>
    <name evidence="2" type="ORF">CSH63_33010</name>
</gene>
<protein>
    <submittedName>
        <fullName evidence="1">Uncharacterized protein</fullName>
    </submittedName>
</protein>